<keyword evidence="3" id="KW-0732">Signal</keyword>
<name>A0A1Q9CH70_SYMMI</name>
<protein>
    <submittedName>
        <fullName evidence="4">Uncharacterized protein</fullName>
    </submittedName>
</protein>
<feature type="region of interest" description="Disordered" evidence="1">
    <location>
        <begin position="20"/>
        <end position="45"/>
    </location>
</feature>
<feature type="signal peptide" evidence="3">
    <location>
        <begin position="1"/>
        <end position="19"/>
    </location>
</feature>
<keyword evidence="2" id="KW-0472">Membrane</keyword>
<organism evidence="4 5">
    <name type="scientific">Symbiodinium microadriaticum</name>
    <name type="common">Dinoflagellate</name>
    <name type="synonym">Zooxanthella microadriatica</name>
    <dbReference type="NCBI Taxonomy" id="2951"/>
    <lineage>
        <taxon>Eukaryota</taxon>
        <taxon>Sar</taxon>
        <taxon>Alveolata</taxon>
        <taxon>Dinophyceae</taxon>
        <taxon>Suessiales</taxon>
        <taxon>Symbiodiniaceae</taxon>
        <taxon>Symbiodinium</taxon>
    </lineage>
</organism>
<keyword evidence="2" id="KW-1133">Transmembrane helix</keyword>
<dbReference type="EMBL" id="LSRX01001215">
    <property type="protein sequence ID" value="OLP82197.1"/>
    <property type="molecule type" value="Genomic_DNA"/>
</dbReference>
<dbReference type="Proteomes" id="UP000186817">
    <property type="component" value="Unassembled WGS sequence"/>
</dbReference>
<evidence type="ECO:0000313" key="5">
    <source>
        <dbReference type="Proteomes" id="UP000186817"/>
    </source>
</evidence>
<sequence>MMVTILALAMLMMMALVKARKSPREQGRTKAERKKPRATSPKDRVGSKGAAAWYLSKGNIWNTPLVNLCGNNNHRDKWPLIEKVAFYRHMNRAHAVLFETIGQSKFARPRRSAAPTAKPTRLEAQGTYCEELGSCASQCWQNNIHLGLQSAYGLQACARSSGMLVLLACVIQSVLFFRWHLLLVIITSINSIVVIIIEATITVAMNQ</sequence>
<evidence type="ECO:0000256" key="3">
    <source>
        <dbReference type="SAM" id="SignalP"/>
    </source>
</evidence>
<feature type="chain" id="PRO_5012954782" evidence="3">
    <location>
        <begin position="20"/>
        <end position="207"/>
    </location>
</feature>
<keyword evidence="2" id="KW-0812">Transmembrane</keyword>
<proteinExistence type="predicted"/>
<feature type="transmembrane region" description="Helical" evidence="2">
    <location>
        <begin position="179"/>
        <end position="204"/>
    </location>
</feature>
<evidence type="ECO:0000256" key="2">
    <source>
        <dbReference type="SAM" id="Phobius"/>
    </source>
</evidence>
<evidence type="ECO:0000313" key="4">
    <source>
        <dbReference type="EMBL" id="OLP82197.1"/>
    </source>
</evidence>
<accession>A0A1Q9CH70</accession>
<comment type="caution">
    <text evidence="4">The sequence shown here is derived from an EMBL/GenBank/DDBJ whole genome shotgun (WGS) entry which is preliminary data.</text>
</comment>
<reference evidence="4 5" key="1">
    <citation type="submission" date="2016-02" db="EMBL/GenBank/DDBJ databases">
        <title>Genome analysis of coral dinoflagellate symbionts highlights evolutionary adaptations to a symbiotic lifestyle.</title>
        <authorList>
            <person name="Aranda M."/>
            <person name="Li Y."/>
            <person name="Liew Y.J."/>
            <person name="Baumgarten S."/>
            <person name="Simakov O."/>
            <person name="Wilson M."/>
            <person name="Piel J."/>
            <person name="Ashoor H."/>
            <person name="Bougouffa S."/>
            <person name="Bajic V.B."/>
            <person name="Ryu T."/>
            <person name="Ravasi T."/>
            <person name="Bayer T."/>
            <person name="Micklem G."/>
            <person name="Kim H."/>
            <person name="Bhak J."/>
            <person name="Lajeunesse T.C."/>
            <person name="Voolstra C.R."/>
        </authorList>
    </citation>
    <scope>NUCLEOTIDE SEQUENCE [LARGE SCALE GENOMIC DNA]</scope>
    <source>
        <strain evidence="4 5">CCMP2467</strain>
    </source>
</reference>
<keyword evidence="5" id="KW-1185">Reference proteome</keyword>
<dbReference type="AlphaFoldDB" id="A0A1Q9CH70"/>
<gene>
    <name evidence="4" type="ORF">AK812_SmicGene37170</name>
</gene>
<evidence type="ECO:0000256" key="1">
    <source>
        <dbReference type="SAM" id="MobiDB-lite"/>
    </source>
</evidence>